<feature type="transmembrane region" description="Helical" evidence="8">
    <location>
        <begin position="6"/>
        <end position="23"/>
    </location>
</feature>
<feature type="transmembrane region" description="Helical" evidence="8">
    <location>
        <begin position="189"/>
        <end position="210"/>
    </location>
</feature>
<comment type="subcellular location">
    <subcellularLocation>
        <location evidence="1 8">Cell membrane</location>
        <topology evidence="1 8">Multi-pass membrane protein</topology>
    </subcellularLocation>
</comment>
<evidence type="ECO:0000256" key="5">
    <source>
        <dbReference type="ARBA" id="ARBA00022692"/>
    </source>
</evidence>
<evidence type="ECO:0000313" key="10">
    <source>
        <dbReference type="Proteomes" id="UP000479132"/>
    </source>
</evidence>
<evidence type="ECO:0000256" key="8">
    <source>
        <dbReference type="RuleBase" id="RU363064"/>
    </source>
</evidence>
<dbReference type="EMBL" id="JAALLS010000002">
    <property type="protein sequence ID" value="NGP87181.1"/>
    <property type="molecule type" value="Genomic_DNA"/>
</dbReference>
<feature type="transmembrane region" description="Helical" evidence="8">
    <location>
        <begin position="266"/>
        <end position="285"/>
    </location>
</feature>
<dbReference type="GO" id="GO:0005283">
    <property type="term" value="F:amino acid:sodium symporter activity"/>
    <property type="evidence" value="ECO:0007669"/>
    <property type="project" value="InterPro"/>
</dbReference>
<dbReference type="Pfam" id="PF01235">
    <property type="entry name" value="Na_Ala_symp"/>
    <property type="match status" value="1"/>
</dbReference>
<dbReference type="Gene3D" id="1.20.1740.10">
    <property type="entry name" value="Amino acid/polyamine transporter I"/>
    <property type="match status" value="1"/>
</dbReference>
<keyword evidence="7 8" id="KW-0472">Membrane</keyword>
<evidence type="ECO:0000256" key="4">
    <source>
        <dbReference type="ARBA" id="ARBA00022475"/>
    </source>
</evidence>
<keyword evidence="4 8" id="KW-1003">Cell membrane</keyword>
<proteinExistence type="inferred from homology"/>
<dbReference type="InterPro" id="IPR001463">
    <property type="entry name" value="Na/Ala_symport"/>
</dbReference>
<dbReference type="RefSeq" id="WP_165265693.1">
    <property type="nucleotide sequence ID" value="NZ_JAALLS010000002.1"/>
</dbReference>
<sequence length="463" mass="49637">MWGMPLVYLLVGGGLFFLLYSRFAPFKYFKHALNILRGKYDDPDDPGDINHFEALASALAATVGMGNISGVAVAIFMGGPGALFWMWVSAFVGMATKFFTCTLAIMYRGEDTAGKVQGGPMYVIREGLEKRWGGNWTYLFKPLAGLFALAGIFGPLPIFQANQLTQILRDSIYIPQGWVTANAHMGGDLITGIVLVIIVSIVIFGGITRIGKVTARVVPAMVVIYVGCVIAILASHITEIPHYLGLIVTDAFNANHVRPSAINGDAMFGGIVGSLIVIGIQRGVFSNEAGLGTEALAHGAAKTKEPVREGLVAMLGPAIDTIITCTMTALAILVTGVWKSSEANGVTLTLNAFNEALPTVGTYLLVICVVFFAISSMLTYSYYGTKCLGYLIGAKYQHLYNYFYVGSIIFGSIASIGAVIDLIDGMFALMAIPTMISAVLLAPKVKEAAQSYFSRIETFKTFD</sequence>
<keyword evidence="10" id="KW-1185">Reference proteome</keyword>
<feature type="transmembrane region" description="Helical" evidence="8">
    <location>
        <begin position="217"/>
        <end position="237"/>
    </location>
</feature>
<feature type="transmembrane region" description="Helical" evidence="8">
    <location>
        <begin position="138"/>
        <end position="159"/>
    </location>
</feature>
<evidence type="ECO:0000256" key="7">
    <source>
        <dbReference type="ARBA" id="ARBA00023136"/>
    </source>
</evidence>
<keyword evidence="8" id="KW-0769">Symport</keyword>
<feature type="transmembrane region" description="Helical" evidence="8">
    <location>
        <begin position="84"/>
        <end position="107"/>
    </location>
</feature>
<evidence type="ECO:0000256" key="6">
    <source>
        <dbReference type="ARBA" id="ARBA00022989"/>
    </source>
</evidence>
<protein>
    <submittedName>
        <fullName evidence="9">Alanine:cation symporter family protein</fullName>
    </submittedName>
</protein>
<feature type="transmembrane region" description="Helical" evidence="8">
    <location>
        <begin position="426"/>
        <end position="445"/>
    </location>
</feature>
<feature type="transmembrane region" description="Helical" evidence="8">
    <location>
        <begin position="399"/>
        <end position="420"/>
    </location>
</feature>
<dbReference type="NCBIfam" id="TIGR00835">
    <property type="entry name" value="agcS"/>
    <property type="match status" value="1"/>
</dbReference>
<dbReference type="PRINTS" id="PR00175">
    <property type="entry name" value="NAALASMPORT"/>
</dbReference>
<dbReference type="PANTHER" id="PTHR30330:SF3">
    <property type="entry name" value="TRANSCRIPTIONAL REGULATOR, LRP FAMILY"/>
    <property type="match status" value="1"/>
</dbReference>
<gene>
    <name evidence="9" type="ORF">G3569_02345</name>
</gene>
<dbReference type="Proteomes" id="UP000479132">
    <property type="component" value="Unassembled WGS sequence"/>
</dbReference>
<reference evidence="9 10" key="1">
    <citation type="submission" date="2020-02" db="EMBL/GenBank/DDBJ databases">
        <title>Aliifodinibius halophilus 2W32, complete genome.</title>
        <authorList>
            <person name="Li Y."/>
            <person name="Wu S."/>
        </authorList>
    </citation>
    <scope>NUCLEOTIDE SEQUENCE [LARGE SCALE GENOMIC DNA]</scope>
    <source>
        <strain evidence="9 10">2W32</strain>
    </source>
</reference>
<feature type="transmembrane region" description="Helical" evidence="8">
    <location>
        <begin position="311"/>
        <end position="336"/>
    </location>
</feature>
<evidence type="ECO:0000256" key="3">
    <source>
        <dbReference type="ARBA" id="ARBA00022448"/>
    </source>
</evidence>
<dbReference type="AlphaFoldDB" id="A0A6M1T5D9"/>
<comment type="similarity">
    <text evidence="2 8">Belongs to the alanine or glycine:cation symporter (AGCS) (TC 2.A.25) family.</text>
</comment>
<dbReference type="PANTHER" id="PTHR30330">
    <property type="entry name" value="AGSS FAMILY TRANSPORTER, SODIUM-ALANINE"/>
    <property type="match status" value="1"/>
</dbReference>
<accession>A0A6M1T5D9</accession>
<organism evidence="9 10">
    <name type="scientific">Fodinibius halophilus</name>
    <dbReference type="NCBI Taxonomy" id="1736908"/>
    <lineage>
        <taxon>Bacteria</taxon>
        <taxon>Pseudomonadati</taxon>
        <taxon>Balneolota</taxon>
        <taxon>Balneolia</taxon>
        <taxon>Balneolales</taxon>
        <taxon>Balneolaceae</taxon>
        <taxon>Fodinibius</taxon>
    </lineage>
</organism>
<feature type="transmembrane region" description="Helical" evidence="8">
    <location>
        <begin position="356"/>
        <end position="378"/>
    </location>
</feature>
<name>A0A6M1T5D9_9BACT</name>
<keyword evidence="5 8" id="KW-0812">Transmembrane</keyword>
<feature type="transmembrane region" description="Helical" evidence="8">
    <location>
        <begin position="54"/>
        <end position="78"/>
    </location>
</feature>
<evidence type="ECO:0000313" key="9">
    <source>
        <dbReference type="EMBL" id="NGP87181.1"/>
    </source>
</evidence>
<evidence type="ECO:0000256" key="2">
    <source>
        <dbReference type="ARBA" id="ARBA00009261"/>
    </source>
</evidence>
<dbReference type="PROSITE" id="PS00873">
    <property type="entry name" value="NA_ALANINE_SYMP"/>
    <property type="match status" value="1"/>
</dbReference>
<keyword evidence="6 8" id="KW-1133">Transmembrane helix</keyword>
<dbReference type="GO" id="GO:0005886">
    <property type="term" value="C:plasma membrane"/>
    <property type="evidence" value="ECO:0007669"/>
    <property type="project" value="UniProtKB-SubCell"/>
</dbReference>
<comment type="caution">
    <text evidence="9">The sequence shown here is derived from an EMBL/GenBank/DDBJ whole genome shotgun (WGS) entry which is preliminary data.</text>
</comment>
<keyword evidence="3 8" id="KW-0813">Transport</keyword>
<evidence type="ECO:0000256" key="1">
    <source>
        <dbReference type="ARBA" id="ARBA00004651"/>
    </source>
</evidence>